<dbReference type="GO" id="GO:0046872">
    <property type="term" value="F:metal ion binding"/>
    <property type="evidence" value="ECO:0007669"/>
    <property type="project" value="UniProtKB-KW"/>
</dbReference>
<proteinExistence type="predicted"/>
<evidence type="ECO:0000259" key="4">
    <source>
        <dbReference type="SMART" id="SM00829"/>
    </source>
</evidence>
<evidence type="ECO:0000256" key="2">
    <source>
        <dbReference type="ARBA" id="ARBA00022833"/>
    </source>
</evidence>
<dbReference type="InterPro" id="IPR050129">
    <property type="entry name" value="Zn_alcohol_dh"/>
</dbReference>
<dbReference type="Proteomes" id="UP000476064">
    <property type="component" value="Chromosome"/>
</dbReference>
<feature type="domain" description="Enoyl reductase (ER)" evidence="4">
    <location>
        <begin position="14"/>
        <end position="340"/>
    </location>
</feature>
<sequence length="345" mass="36884">MIVQASMKVPRFAGEGRIEWLTREVPEPGPGQLLMRIEANALCGSDRGQFYGGSGVTPGHEAVGVVAAAGPDTASAVGTRGVIYAKDYCGTCRYCRMNMTSQCTERSSVIGFSEHGGYDPYILIAERMLFPIDDAIPAAEATLLLDIMGTGSRAVKRAGMLHPDIRTVLVSGAGPIGLGLLAMAKLLLGEEVPVAVTDFVPYRLELVKRLNGIPILLSETSLEEGLAASGMRGVDVVMDASGKESARRAGLAALNPGGVLVCVGHGEGLSFRAAEELINVEKAVIGSDYFDYGDLEQNMKLFHAHRSYLSQLITHRFPPDRLQEAYRLFFESGQTGKVIIEHGSA</sequence>
<keyword evidence="2" id="KW-0862">Zinc</keyword>
<keyword evidence="3" id="KW-0560">Oxidoreductase</keyword>
<dbReference type="AlphaFoldDB" id="A0A6C0FRI1"/>
<dbReference type="EMBL" id="CP048209">
    <property type="protein sequence ID" value="QHT59756.1"/>
    <property type="molecule type" value="Genomic_DNA"/>
</dbReference>
<dbReference type="Pfam" id="PF00107">
    <property type="entry name" value="ADH_zinc_N"/>
    <property type="match status" value="1"/>
</dbReference>
<evidence type="ECO:0000313" key="5">
    <source>
        <dbReference type="EMBL" id="QHT59756.1"/>
    </source>
</evidence>
<dbReference type="PANTHER" id="PTHR43401">
    <property type="entry name" value="L-THREONINE 3-DEHYDROGENASE"/>
    <property type="match status" value="1"/>
</dbReference>
<dbReference type="GO" id="GO:0016491">
    <property type="term" value="F:oxidoreductase activity"/>
    <property type="evidence" value="ECO:0007669"/>
    <property type="project" value="UniProtKB-KW"/>
</dbReference>
<dbReference type="InterPro" id="IPR036291">
    <property type="entry name" value="NAD(P)-bd_dom_sf"/>
</dbReference>
<organism evidence="5 6">
    <name type="scientific">Paenibacillus lycopersici</name>
    <dbReference type="NCBI Taxonomy" id="2704462"/>
    <lineage>
        <taxon>Bacteria</taxon>
        <taxon>Bacillati</taxon>
        <taxon>Bacillota</taxon>
        <taxon>Bacilli</taxon>
        <taxon>Bacillales</taxon>
        <taxon>Paenibacillaceae</taxon>
        <taxon>Paenibacillus</taxon>
    </lineage>
</organism>
<dbReference type="SUPFAM" id="SSF51735">
    <property type="entry name" value="NAD(P)-binding Rossmann-fold domains"/>
    <property type="match status" value="1"/>
</dbReference>
<dbReference type="RefSeq" id="WP_162355822.1">
    <property type="nucleotide sequence ID" value="NZ_CP048209.1"/>
</dbReference>
<dbReference type="InterPro" id="IPR013149">
    <property type="entry name" value="ADH-like_C"/>
</dbReference>
<dbReference type="InterPro" id="IPR011032">
    <property type="entry name" value="GroES-like_sf"/>
</dbReference>
<dbReference type="Gene3D" id="3.40.50.720">
    <property type="entry name" value="NAD(P)-binding Rossmann-like Domain"/>
    <property type="match status" value="1"/>
</dbReference>
<evidence type="ECO:0000256" key="3">
    <source>
        <dbReference type="ARBA" id="ARBA00023002"/>
    </source>
</evidence>
<accession>A0A6C0FRI1</accession>
<keyword evidence="1" id="KW-0479">Metal-binding</keyword>
<dbReference type="PANTHER" id="PTHR43401:SF2">
    <property type="entry name" value="L-THREONINE 3-DEHYDROGENASE"/>
    <property type="match status" value="1"/>
</dbReference>
<dbReference type="SMART" id="SM00829">
    <property type="entry name" value="PKS_ER"/>
    <property type="match status" value="1"/>
</dbReference>
<dbReference type="InterPro" id="IPR020843">
    <property type="entry name" value="ER"/>
</dbReference>
<gene>
    <name evidence="5" type="ORF">GXP70_07180</name>
</gene>
<evidence type="ECO:0000313" key="6">
    <source>
        <dbReference type="Proteomes" id="UP000476064"/>
    </source>
</evidence>
<evidence type="ECO:0000256" key="1">
    <source>
        <dbReference type="ARBA" id="ARBA00022723"/>
    </source>
</evidence>
<dbReference type="Pfam" id="PF08240">
    <property type="entry name" value="ADH_N"/>
    <property type="match status" value="1"/>
</dbReference>
<name>A0A6C0FRI1_9BACL</name>
<reference evidence="5 6" key="1">
    <citation type="submission" date="2020-01" db="EMBL/GenBank/DDBJ databases">
        <title>Paenibacillus sp. nov., isolated from tomato rhizosphere.</title>
        <authorList>
            <person name="Weon H.-Y."/>
            <person name="Lee S.A."/>
        </authorList>
    </citation>
    <scope>NUCLEOTIDE SEQUENCE [LARGE SCALE GENOMIC DNA]</scope>
    <source>
        <strain evidence="5 6">12200R-189</strain>
    </source>
</reference>
<dbReference type="InterPro" id="IPR013154">
    <property type="entry name" value="ADH-like_N"/>
</dbReference>
<keyword evidence="6" id="KW-1185">Reference proteome</keyword>
<dbReference type="Gene3D" id="3.90.180.10">
    <property type="entry name" value="Medium-chain alcohol dehydrogenases, catalytic domain"/>
    <property type="match status" value="1"/>
</dbReference>
<dbReference type="KEGG" id="plyc:GXP70_07180"/>
<dbReference type="SUPFAM" id="SSF50129">
    <property type="entry name" value="GroES-like"/>
    <property type="match status" value="1"/>
</dbReference>
<protein>
    <submittedName>
        <fullName evidence="5">Alcohol dehydrogenase catalytic domain-containing protein</fullName>
    </submittedName>
</protein>